<evidence type="ECO:0000313" key="9">
    <source>
        <dbReference type="EMBL" id="SDJ85730.1"/>
    </source>
</evidence>
<feature type="transmembrane region" description="Helical" evidence="7">
    <location>
        <begin position="135"/>
        <end position="158"/>
    </location>
</feature>
<dbReference type="Pfam" id="PF07690">
    <property type="entry name" value="MFS_1"/>
    <property type="match status" value="1"/>
</dbReference>
<evidence type="ECO:0000259" key="8">
    <source>
        <dbReference type="PROSITE" id="PS50850"/>
    </source>
</evidence>
<evidence type="ECO:0000256" key="7">
    <source>
        <dbReference type="SAM" id="Phobius"/>
    </source>
</evidence>
<keyword evidence="5 7" id="KW-1133">Transmembrane helix</keyword>
<keyword evidence="3" id="KW-1003">Cell membrane</keyword>
<evidence type="ECO:0000256" key="4">
    <source>
        <dbReference type="ARBA" id="ARBA00022692"/>
    </source>
</evidence>
<keyword evidence="10" id="KW-1185">Reference proteome</keyword>
<dbReference type="InterPro" id="IPR020846">
    <property type="entry name" value="MFS_dom"/>
</dbReference>
<dbReference type="AlphaFoldDB" id="A0A1G8X7L2"/>
<evidence type="ECO:0000256" key="2">
    <source>
        <dbReference type="ARBA" id="ARBA00022448"/>
    </source>
</evidence>
<feature type="transmembrane region" description="Helical" evidence="7">
    <location>
        <begin position="296"/>
        <end position="316"/>
    </location>
</feature>
<dbReference type="PROSITE" id="PS50850">
    <property type="entry name" value="MFS"/>
    <property type="match status" value="1"/>
</dbReference>
<protein>
    <submittedName>
        <fullName evidence="9">Predicted arabinose efflux permease, MFS family</fullName>
    </submittedName>
</protein>
<evidence type="ECO:0000313" key="10">
    <source>
        <dbReference type="Proteomes" id="UP000198694"/>
    </source>
</evidence>
<dbReference type="SUPFAM" id="SSF103473">
    <property type="entry name" value="MFS general substrate transporter"/>
    <property type="match status" value="1"/>
</dbReference>
<organism evidence="9 10">
    <name type="scientific">Sediminibacillus albus</name>
    <dbReference type="NCBI Taxonomy" id="407036"/>
    <lineage>
        <taxon>Bacteria</taxon>
        <taxon>Bacillati</taxon>
        <taxon>Bacillota</taxon>
        <taxon>Bacilli</taxon>
        <taxon>Bacillales</taxon>
        <taxon>Bacillaceae</taxon>
        <taxon>Sediminibacillus</taxon>
    </lineage>
</organism>
<keyword evidence="2" id="KW-0813">Transport</keyword>
<feature type="transmembrane region" description="Helical" evidence="7">
    <location>
        <begin position="247"/>
        <end position="264"/>
    </location>
</feature>
<comment type="subcellular location">
    <subcellularLocation>
        <location evidence="1">Cell membrane</location>
        <topology evidence="1">Multi-pass membrane protein</topology>
    </subcellularLocation>
</comment>
<dbReference type="GO" id="GO:0005886">
    <property type="term" value="C:plasma membrane"/>
    <property type="evidence" value="ECO:0007669"/>
    <property type="project" value="UniProtKB-SubCell"/>
</dbReference>
<feature type="domain" description="Major facilitator superfamily (MFS) profile" evidence="8">
    <location>
        <begin position="1"/>
        <end position="383"/>
    </location>
</feature>
<keyword evidence="4 7" id="KW-0812">Transmembrane</keyword>
<feature type="transmembrane region" description="Helical" evidence="7">
    <location>
        <begin position="72"/>
        <end position="91"/>
    </location>
</feature>
<feature type="transmembrane region" description="Helical" evidence="7">
    <location>
        <begin position="9"/>
        <end position="26"/>
    </location>
</feature>
<keyword evidence="6 7" id="KW-0472">Membrane</keyword>
<evidence type="ECO:0000256" key="6">
    <source>
        <dbReference type="ARBA" id="ARBA00023136"/>
    </source>
</evidence>
<gene>
    <name evidence="9" type="ORF">SAMN05216243_1168</name>
</gene>
<dbReference type="InterPro" id="IPR011701">
    <property type="entry name" value="MFS"/>
</dbReference>
<name>A0A1G8X7L2_9BACI</name>
<accession>A0A1G8X7L2</accession>
<dbReference type="RefSeq" id="WP_093211895.1">
    <property type="nucleotide sequence ID" value="NZ_FNFL01000001.1"/>
</dbReference>
<sequence>MRNATAEKWHIFVILFFISLIMRIQLPVFTPYAAAFGASSVFIGIILSVTSFTNLSGNLLAGPLVDRFGKKLFIALPIFASGALFIAHGFASDAADLLLLHGLNGFALAFLIPAAFALLSGYANNSRQQGKNMAVNGILSTIASIAAPLIGGKMVVLIGYQNTYFFIGSAMVFTGMYSIKYLKEREDVISVKQQQKSMSPGTIIMVPNLVIVYLIGFAVMYIHGVLIYEIPYLAVEKGLSTFHTGQLLSFMGIGTLFTLSLFFIHRFSPLKRLMIGLFGMTITLFGLFSSPLPLPMLLFLIGIFSGLIMPAMATALTENIPKEAHGRAFGYMSAIYSLGIISSSFVTGTIRDIISPYFIAFLIGMSILTIAGYTKLRVSHNHLQHI</sequence>
<dbReference type="EMBL" id="FNFL01000001">
    <property type="protein sequence ID" value="SDJ85730.1"/>
    <property type="molecule type" value="Genomic_DNA"/>
</dbReference>
<feature type="transmembrane region" description="Helical" evidence="7">
    <location>
        <begin position="273"/>
        <end position="290"/>
    </location>
</feature>
<evidence type="ECO:0000256" key="5">
    <source>
        <dbReference type="ARBA" id="ARBA00022989"/>
    </source>
</evidence>
<dbReference type="Gene3D" id="1.20.1250.20">
    <property type="entry name" value="MFS general substrate transporter like domains"/>
    <property type="match status" value="1"/>
</dbReference>
<dbReference type="InterPro" id="IPR036259">
    <property type="entry name" value="MFS_trans_sf"/>
</dbReference>
<evidence type="ECO:0000256" key="3">
    <source>
        <dbReference type="ARBA" id="ARBA00022475"/>
    </source>
</evidence>
<dbReference type="PANTHER" id="PTHR23517">
    <property type="entry name" value="RESISTANCE PROTEIN MDTM, PUTATIVE-RELATED-RELATED"/>
    <property type="match status" value="1"/>
</dbReference>
<evidence type="ECO:0000256" key="1">
    <source>
        <dbReference type="ARBA" id="ARBA00004651"/>
    </source>
</evidence>
<dbReference type="GO" id="GO:0022857">
    <property type="term" value="F:transmembrane transporter activity"/>
    <property type="evidence" value="ECO:0007669"/>
    <property type="project" value="InterPro"/>
</dbReference>
<feature type="transmembrane region" description="Helical" evidence="7">
    <location>
        <begin position="164"/>
        <end position="182"/>
    </location>
</feature>
<dbReference type="STRING" id="407036.SAMN05216243_1168"/>
<feature type="transmembrane region" description="Helical" evidence="7">
    <location>
        <begin position="328"/>
        <end position="347"/>
    </location>
</feature>
<feature type="transmembrane region" description="Helical" evidence="7">
    <location>
        <begin position="103"/>
        <end position="123"/>
    </location>
</feature>
<feature type="transmembrane region" description="Helical" evidence="7">
    <location>
        <begin position="32"/>
        <end position="52"/>
    </location>
</feature>
<dbReference type="OrthoDB" id="2957734at2"/>
<dbReference type="PANTHER" id="PTHR23517:SF3">
    <property type="entry name" value="INTEGRAL MEMBRANE TRANSPORT PROTEIN"/>
    <property type="match status" value="1"/>
</dbReference>
<reference evidence="9 10" key="1">
    <citation type="submission" date="2016-10" db="EMBL/GenBank/DDBJ databases">
        <authorList>
            <person name="de Groot N.N."/>
        </authorList>
    </citation>
    <scope>NUCLEOTIDE SEQUENCE [LARGE SCALE GENOMIC DNA]</scope>
    <source>
        <strain evidence="9 10">CGMCC 1.6502</strain>
    </source>
</reference>
<feature type="transmembrane region" description="Helical" evidence="7">
    <location>
        <begin position="353"/>
        <end position="373"/>
    </location>
</feature>
<dbReference type="Proteomes" id="UP000198694">
    <property type="component" value="Unassembled WGS sequence"/>
</dbReference>
<feature type="transmembrane region" description="Helical" evidence="7">
    <location>
        <begin position="203"/>
        <end position="227"/>
    </location>
</feature>
<proteinExistence type="predicted"/>
<dbReference type="InterPro" id="IPR050171">
    <property type="entry name" value="MFS_Transporters"/>
</dbReference>